<dbReference type="eggNOG" id="arCOG04469">
    <property type="taxonomic scope" value="Archaea"/>
</dbReference>
<protein>
    <submittedName>
        <fullName evidence="3">Putative membrane protein</fullName>
    </submittedName>
</protein>
<feature type="transmembrane region" description="Helical" evidence="1">
    <location>
        <begin position="292"/>
        <end position="310"/>
    </location>
</feature>
<name>N0BJN1_9EURY</name>
<dbReference type="Pfam" id="PF01970">
    <property type="entry name" value="TctA"/>
    <property type="match status" value="1"/>
</dbReference>
<dbReference type="AlphaFoldDB" id="N0BJN1"/>
<sequence>MEVNAHTLARFNVPFFTIASMDFLPLAVGILLGIVSGLLPGIHNNTFSALMISNIFILTEFFEPEEIALIIFANSITHTFLDILPTVFIGAPDEDTAVSILPAHAMLLDGRGFEAVSISAFSSLISYVLSIPVFFVLLNLSLKGILMELTAPFLILVVILLILSEREDRFAGSLNRVLRMSEALAIILLSGVIGYIAFKYSFLFEVRAGGNIFIPMMIGFFSIPVLIQSRKTSIPDQRIELAIPGRRVFHGCAGGFLVSMFPGVSSGIASVISSFSNRKEEEYITSVSSANTSNALLCYAIFFSMGFKRSGAVDAFSRIVSDLDYGEIRNLILLGAIVVVIAFFVTILLGYIFSRVLREVDTHNLSKLLIVFLVAYTYFMTGTYGILFLITSTIVGLLAAKLGVRRINCMGCVILPSILLRV</sequence>
<feature type="domain" description="DUF112" evidence="2">
    <location>
        <begin position="26"/>
        <end position="410"/>
    </location>
</feature>
<keyword evidence="1" id="KW-0812">Transmembrane</keyword>
<evidence type="ECO:0000313" key="4">
    <source>
        <dbReference type="Proteomes" id="UP000013307"/>
    </source>
</evidence>
<evidence type="ECO:0000259" key="2">
    <source>
        <dbReference type="Pfam" id="PF01970"/>
    </source>
</evidence>
<organism evidence="3 4">
    <name type="scientific">Archaeoglobus sulfaticallidus PM70-1</name>
    <dbReference type="NCBI Taxonomy" id="387631"/>
    <lineage>
        <taxon>Archaea</taxon>
        <taxon>Methanobacteriati</taxon>
        <taxon>Methanobacteriota</taxon>
        <taxon>Archaeoglobi</taxon>
        <taxon>Archaeoglobales</taxon>
        <taxon>Archaeoglobaceae</taxon>
        <taxon>Archaeoglobus</taxon>
    </lineage>
</organism>
<dbReference type="PANTHER" id="PTHR42204">
    <property type="entry name" value="INTEGRAL MEMBRANE PROTEIN"/>
    <property type="match status" value="1"/>
</dbReference>
<evidence type="ECO:0000256" key="1">
    <source>
        <dbReference type="SAM" id="Phobius"/>
    </source>
</evidence>
<keyword evidence="4" id="KW-1185">Reference proteome</keyword>
<proteinExistence type="predicted"/>
<dbReference type="EMBL" id="CP005290">
    <property type="protein sequence ID" value="AGK60701.1"/>
    <property type="molecule type" value="Genomic_DNA"/>
</dbReference>
<keyword evidence="1" id="KW-1133">Transmembrane helix</keyword>
<gene>
    <name evidence="3" type="ORF">Asulf_00683</name>
</gene>
<reference evidence="3 4" key="1">
    <citation type="journal article" date="2013" name="Genome Announc.">
        <title>Complete Genome Sequence of the Thermophilic and Facultatively Chemolithoautotrophic Sulfate Reducer Archaeoglobus sulfaticallidus Strain PM70-1T.</title>
        <authorList>
            <person name="Stokke R."/>
            <person name="Hocking W.P."/>
            <person name="Steinsbu B.O."/>
            <person name="Steen I.H."/>
        </authorList>
    </citation>
    <scope>NUCLEOTIDE SEQUENCE [LARGE SCALE GENOMIC DNA]</scope>
    <source>
        <strain evidence="3">PM70-1</strain>
    </source>
</reference>
<feature type="transmembrane region" description="Helical" evidence="1">
    <location>
        <begin position="144"/>
        <end position="163"/>
    </location>
</feature>
<feature type="transmembrane region" description="Helical" evidence="1">
    <location>
        <begin position="208"/>
        <end position="227"/>
    </location>
</feature>
<feature type="transmembrane region" description="Helical" evidence="1">
    <location>
        <begin position="331"/>
        <end position="353"/>
    </location>
</feature>
<dbReference type="HOGENOM" id="CLU_043916_0_0_2"/>
<dbReference type="Proteomes" id="UP000013307">
    <property type="component" value="Chromosome"/>
</dbReference>
<keyword evidence="1" id="KW-0472">Membrane</keyword>
<feature type="transmembrane region" description="Helical" evidence="1">
    <location>
        <begin position="248"/>
        <end position="272"/>
    </location>
</feature>
<dbReference type="PANTHER" id="PTHR42204:SF1">
    <property type="entry name" value="INTEGRAL MEMBRANE PROTEIN"/>
    <property type="match status" value="1"/>
</dbReference>
<feature type="transmembrane region" description="Helical" evidence="1">
    <location>
        <begin position="373"/>
        <end position="400"/>
    </location>
</feature>
<feature type="transmembrane region" description="Helical" evidence="1">
    <location>
        <begin position="115"/>
        <end position="138"/>
    </location>
</feature>
<dbReference type="STRING" id="387631.Asulf_00683"/>
<accession>N0BJN1</accession>
<feature type="transmembrane region" description="Helical" evidence="1">
    <location>
        <begin position="23"/>
        <end position="42"/>
    </location>
</feature>
<dbReference type="KEGG" id="ast:Asulf_00683"/>
<evidence type="ECO:0000313" key="3">
    <source>
        <dbReference type="EMBL" id="AGK60701.1"/>
    </source>
</evidence>
<feature type="transmembrane region" description="Helical" evidence="1">
    <location>
        <begin position="183"/>
        <end position="202"/>
    </location>
</feature>
<dbReference type="InterPro" id="IPR002823">
    <property type="entry name" value="DUF112_TM"/>
</dbReference>